<dbReference type="GO" id="GO:0016491">
    <property type="term" value="F:oxidoreductase activity"/>
    <property type="evidence" value="ECO:0007669"/>
    <property type="project" value="UniProtKB-KW"/>
</dbReference>
<organism evidence="7 8">
    <name type="scientific">Marinicrinis sediminis</name>
    <dbReference type="NCBI Taxonomy" id="1652465"/>
    <lineage>
        <taxon>Bacteria</taxon>
        <taxon>Bacillati</taxon>
        <taxon>Bacillota</taxon>
        <taxon>Bacilli</taxon>
        <taxon>Bacillales</taxon>
        <taxon>Paenibacillaceae</taxon>
    </lineage>
</organism>
<dbReference type="PIRSF" id="PIRSF000185">
    <property type="entry name" value="Glu_DH"/>
    <property type="match status" value="1"/>
</dbReference>
<dbReference type="Gene3D" id="3.40.50.720">
    <property type="entry name" value="NAD(P)-binding Rossmann-like Domain"/>
    <property type="match status" value="1"/>
</dbReference>
<dbReference type="CDD" id="cd01076">
    <property type="entry name" value="NAD_bind_1_Glu_DH"/>
    <property type="match status" value="1"/>
</dbReference>
<gene>
    <name evidence="7" type="ORF">ACFSUC_13650</name>
</gene>
<dbReference type="SUPFAM" id="SSF51735">
    <property type="entry name" value="NAD(P)-binding Rossmann-fold domains"/>
    <property type="match status" value="1"/>
</dbReference>
<keyword evidence="3 4" id="KW-0560">Oxidoreductase</keyword>
<name>A0ABW5RC70_9BACL</name>
<evidence type="ECO:0000256" key="1">
    <source>
        <dbReference type="ARBA" id="ARBA00006382"/>
    </source>
</evidence>
<keyword evidence="8" id="KW-1185">Reference proteome</keyword>
<dbReference type="RefSeq" id="WP_379930171.1">
    <property type="nucleotide sequence ID" value="NZ_JBHUMM010000042.1"/>
</dbReference>
<feature type="domain" description="Glutamate/phenylalanine/leucine/valine/L-tryptophan dehydrogenase C-terminal" evidence="6">
    <location>
        <begin position="194"/>
        <end position="456"/>
    </location>
</feature>
<evidence type="ECO:0000256" key="4">
    <source>
        <dbReference type="PIRNR" id="PIRNR000185"/>
    </source>
</evidence>
<evidence type="ECO:0000313" key="7">
    <source>
        <dbReference type="EMBL" id="MFD2672608.1"/>
    </source>
</evidence>
<evidence type="ECO:0000313" key="8">
    <source>
        <dbReference type="Proteomes" id="UP001597497"/>
    </source>
</evidence>
<evidence type="ECO:0000256" key="5">
    <source>
        <dbReference type="RuleBase" id="RU004417"/>
    </source>
</evidence>
<dbReference type="InterPro" id="IPR006095">
    <property type="entry name" value="Glu/Leu/Phe/Val/Trp_DH"/>
</dbReference>
<dbReference type="SUPFAM" id="SSF53223">
    <property type="entry name" value="Aminoacid dehydrogenase-like, N-terminal domain"/>
    <property type="match status" value="1"/>
</dbReference>
<dbReference type="InterPro" id="IPR046346">
    <property type="entry name" value="Aminoacid_DH-like_N_sf"/>
</dbReference>
<dbReference type="SMART" id="SM00839">
    <property type="entry name" value="ELFV_dehydrog"/>
    <property type="match status" value="1"/>
</dbReference>
<dbReference type="InterPro" id="IPR006096">
    <property type="entry name" value="Glu/Leu/Phe/Val/Trp_DH_C"/>
</dbReference>
<proteinExistence type="inferred from homology"/>
<reference evidence="8" key="1">
    <citation type="journal article" date="2019" name="Int. J. Syst. Evol. Microbiol.">
        <title>The Global Catalogue of Microorganisms (GCM) 10K type strain sequencing project: providing services to taxonomists for standard genome sequencing and annotation.</title>
        <authorList>
            <consortium name="The Broad Institute Genomics Platform"/>
            <consortium name="The Broad Institute Genome Sequencing Center for Infectious Disease"/>
            <person name="Wu L."/>
            <person name="Ma J."/>
        </authorList>
    </citation>
    <scope>NUCLEOTIDE SEQUENCE [LARGE SCALE GENOMIC DNA]</scope>
    <source>
        <strain evidence="8">KCTC 33676</strain>
    </source>
</reference>
<dbReference type="InterPro" id="IPR033922">
    <property type="entry name" value="NAD_bind_Glu_DH"/>
</dbReference>
<dbReference type="Pfam" id="PF00208">
    <property type="entry name" value="ELFV_dehydrog"/>
    <property type="match status" value="1"/>
</dbReference>
<evidence type="ECO:0000259" key="6">
    <source>
        <dbReference type="SMART" id="SM00839"/>
    </source>
</evidence>
<sequence>MAYQTERIVEQSLNALYEDSGFLPDLQQDGRKRTFTSIAAILNTSNRINKSFLRIPLENGEIVRIPAFRVQHNDTLGPYKGGIRFHESVDEGEVVNLAALMTLKNALHEIPFGGGKGGVVINPRHFSEKELYMICKKYVQYFADILGPDKDIPAPDMGTGEREMDWMMAEYKSINPGKPYRGSFTGKSVGNGGSLGRREATGKGVYFTLRYMLTDFLTEHNKWLESNANRYTLTATQHSNRSLKLAVQGFGNVGSVAALEAYHCQHLQNKIVAVSDRNVTLYNPDGLNIPALIDYVARHQQDLPTTEAQLQQFELKADILDREAVLYADVDVLVLAALQDQIHQNNVDKVKAKIIVEGANAPVTGEADQIFHDNGVIVIPDILANAGGVIVSYLEWLQGRETQFYSLEEVYKQLQDKMRATLEALLPPFFGGTRSLRENCYIHAVMKLSKMLYRHGKLY</sequence>
<evidence type="ECO:0000256" key="2">
    <source>
        <dbReference type="ARBA" id="ARBA00012896"/>
    </source>
</evidence>
<dbReference type="Pfam" id="PF02812">
    <property type="entry name" value="ELFV_dehydrog_N"/>
    <property type="match status" value="1"/>
</dbReference>
<dbReference type="PRINTS" id="PR00082">
    <property type="entry name" value="GLFDHDRGNASE"/>
</dbReference>
<protein>
    <recommendedName>
        <fullName evidence="2 4">Glutamate dehydrogenase</fullName>
    </recommendedName>
</protein>
<dbReference type="PANTHER" id="PTHR11606">
    <property type="entry name" value="GLUTAMATE DEHYDROGENASE"/>
    <property type="match status" value="1"/>
</dbReference>
<dbReference type="Gene3D" id="3.40.50.10860">
    <property type="entry name" value="Leucine Dehydrogenase, chain A, domain 1"/>
    <property type="match status" value="1"/>
</dbReference>
<dbReference type="PROSITE" id="PS00074">
    <property type="entry name" value="GLFV_DEHYDROGENASE"/>
    <property type="match status" value="1"/>
</dbReference>
<comment type="caution">
    <text evidence="7">The sequence shown here is derived from an EMBL/GenBank/DDBJ whole genome shotgun (WGS) entry which is preliminary data.</text>
</comment>
<dbReference type="PANTHER" id="PTHR11606:SF13">
    <property type="entry name" value="GLUTAMATE DEHYDROGENASE 1, MITOCHONDRIAL"/>
    <property type="match status" value="1"/>
</dbReference>
<evidence type="ECO:0000256" key="3">
    <source>
        <dbReference type="ARBA" id="ARBA00023002"/>
    </source>
</evidence>
<dbReference type="EMBL" id="JBHUMM010000042">
    <property type="protein sequence ID" value="MFD2672608.1"/>
    <property type="molecule type" value="Genomic_DNA"/>
</dbReference>
<comment type="similarity">
    <text evidence="1 4 5">Belongs to the Glu/Leu/Phe/Val dehydrogenases family.</text>
</comment>
<accession>A0ABW5RC70</accession>
<dbReference type="InterPro" id="IPR014362">
    <property type="entry name" value="Glu_DH"/>
</dbReference>
<dbReference type="Proteomes" id="UP001597497">
    <property type="component" value="Unassembled WGS sequence"/>
</dbReference>
<dbReference type="InterPro" id="IPR033524">
    <property type="entry name" value="Glu/Leu/Phe/Val_DH_AS"/>
</dbReference>
<dbReference type="InterPro" id="IPR006097">
    <property type="entry name" value="Glu/Leu/Phe/Val/Trp_DH_dimer"/>
</dbReference>
<dbReference type="InterPro" id="IPR036291">
    <property type="entry name" value="NAD(P)-bd_dom_sf"/>
</dbReference>